<dbReference type="InterPro" id="IPR016035">
    <property type="entry name" value="Acyl_Trfase/lysoPLipase"/>
</dbReference>
<dbReference type="STRING" id="226505.SAMN05444394_1954"/>
<dbReference type="InterPro" id="IPR014030">
    <property type="entry name" value="Ketoacyl_synth_N"/>
</dbReference>
<dbReference type="InterPro" id="IPR015421">
    <property type="entry name" value="PyrdxlP-dep_Trfase_major"/>
</dbReference>
<dbReference type="Proteomes" id="UP000185221">
    <property type="component" value="Unassembled WGS sequence"/>
</dbReference>
<dbReference type="InterPro" id="IPR050091">
    <property type="entry name" value="PKS_NRPS_Biosynth_Enz"/>
</dbReference>
<dbReference type="Gene3D" id="3.40.366.10">
    <property type="entry name" value="Malonyl-Coenzyme A Acyl Carrier Protein, domain 2"/>
    <property type="match status" value="1"/>
</dbReference>
<dbReference type="PANTHER" id="PTHR43775">
    <property type="entry name" value="FATTY ACID SYNTHASE"/>
    <property type="match status" value="1"/>
</dbReference>
<evidence type="ECO:0000256" key="2">
    <source>
        <dbReference type="ARBA" id="ARBA00022553"/>
    </source>
</evidence>
<dbReference type="PROSITE" id="PS00606">
    <property type="entry name" value="KS3_1"/>
    <property type="match status" value="1"/>
</dbReference>
<accession>A0A1N6EC69</accession>
<dbReference type="Gene3D" id="3.40.50.12780">
    <property type="entry name" value="N-terminal domain of ligase-like"/>
    <property type="match status" value="1"/>
</dbReference>
<dbReference type="SUPFAM" id="SSF53901">
    <property type="entry name" value="Thiolase-like"/>
    <property type="match status" value="1"/>
</dbReference>
<evidence type="ECO:0000313" key="8">
    <source>
        <dbReference type="Proteomes" id="UP000185221"/>
    </source>
</evidence>
<dbReference type="InterPro" id="IPR014043">
    <property type="entry name" value="Acyl_transferase_dom"/>
</dbReference>
<keyword evidence="1" id="KW-0596">Phosphopantetheine</keyword>
<dbReference type="Gene3D" id="1.10.1200.10">
    <property type="entry name" value="ACP-like"/>
    <property type="match status" value="2"/>
</dbReference>
<dbReference type="SUPFAM" id="SSF55048">
    <property type="entry name" value="Probable ACP-binding domain of malonyl-CoA ACP transacylase"/>
    <property type="match status" value="1"/>
</dbReference>
<dbReference type="PROSITE" id="PS52004">
    <property type="entry name" value="KS3_2"/>
    <property type="match status" value="1"/>
</dbReference>
<reference evidence="8" key="1">
    <citation type="submission" date="2016-11" db="EMBL/GenBank/DDBJ databases">
        <authorList>
            <person name="Varghese N."/>
            <person name="Submissions S."/>
        </authorList>
    </citation>
    <scope>NUCLEOTIDE SEQUENCE [LARGE SCALE GENOMIC DNA]</scope>
    <source>
        <strain evidence="8">DSM 15292</strain>
    </source>
</reference>
<evidence type="ECO:0000259" key="6">
    <source>
        <dbReference type="PROSITE" id="PS52004"/>
    </source>
</evidence>
<dbReference type="Pfam" id="PF00698">
    <property type="entry name" value="Acyl_transf_1"/>
    <property type="match status" value="1"/>
</dbReference>
<dbReference type="InterPro" id="IPR009081">
    <property type="entry name" value="PP-bd_ACP"/>
</dbReference>
<dbReference type="InterPro" id="IPR036736">
    <property type="entry name" value="ACP-like_sf"/>
</dbReference>
<dbReference type="SMART" id="SM00827">
    <property type="entry name" value="PKS_AT"/>
    <property type="match status" value="1"/>
</dbReference>
<dbReference type="SUPFAM" id="SSF52151">
    <property type="entry name" value="FabD/lysophospholipase-like"/>
    <property type="match status" value="1"/>
</dbReference>
<dbReference type="GO" id="GO:0006633">
    <property type="term" value="P:fatty acid biosynthetic process"/>
    <property type="evidence" value="ECO:0007669"/>
    <property type="project" value="InterPro"/>
</dbReference>
<keyword evidence="3" id="KW-0808">Transferase</keyword>
<dbReference type="Gene3D" id="3.30.70.3290">
    <property type="match status" value="1"/>
</dbReference>
<dbReference type="PROSITE" id="PS00455">
    <property type="entry name" value="AMP_BINDING"/>
    <property type="match status" value="1"/>
</dbReference>
<keyword evidence="8" id="KW-1185">Reference proteome</keyword>
<dbReference type="SMART" id="SM00825">
    <property type="entry name" value="PKS_KS"/>
    <property type="match status" value="1"/>
</dbReference>
<dbReference type="PANTHER" id="PTHR43775:SF51">
    <property type="entry name" value="INACTIVE PHENOLPHTHIOCEROL SYNTHESIS POLYKETIDE SYNTHASE TYPE I PKS1-RELATED"/>
    <property type="match status" value="1"/>
</dbReference>
<dbReference type="Gene3D" id="3.90.1150.10">
    <property type="entry name" value="Aspartate Aminotransferase, domain 1"/>
    <property type="match status" value="1"/>
</dbReference>
<dbReference type="Pfam" id="PF00550">
    <property type="entry name" value="PP-binding"/>
    <property type="match status" value="2"/>
</dbReference>
<evidence type="ECO:0000256" key="1">
    <source>
        <dbReference type="ARBA" id="ARBA00022450"/>
    </source>
</evidence>
<dbReference type="EMBL" id="FSRC01000001">
    <property type="protein sequence ID" value="SIN80517.1"/>
    <property type="molecule type" value="Genomic_DNA"/>
</dbReference>
<organism evidence="7 8">
    <name type="scientific">Algoriphagus halophilus</name>
    <dbReference type="NCBI Taxonomy" id="226505"/>
    <lineage>
        <taxon>Bacteria</taxon>
        <taxon>Pseudomonadati</taxon>
        <taxon>Bacteroidota</taxon>
        <taxon>Cytophagia</taxon>
        <taxon>Cytophagales</taxon>
        <taxon>Cyclobacteriaceae</taxon>
        <taxon>Algoriphagus</taxon>
    </lineage>
</organism>
<dbReference type="InterPro" id="IPR016039">
    <property type="entry name" value="Thiolase-like"/>
</dbReference>
<dbReference type="Pfam" id="PF13193">
    <property type="entry name" value="AMP-binding_C"/>
    <property type="match status" value="1"/>
</dbReference>
<dbReference type="InterPro" id="IPR014031">
    <property type="entry name" value="Ketoacyl_synth_C"/>
</dbReference>
<dbReference type="Pfam" id="PF16197">
    <property type="entry name" value="KAsynt_C_assoc"/>
    <property type="match status" value="1"/>
</dbReference>
<gene>
    <name evidence="7" type="ORF">SAMN05444394_1954</name>
</gene>
<dbReference type="SUPFAM" id="SSF47336">
    <property type="entry name" value="ACP-like"/>
    <property type="match status" value="2"/>
</dbReference>
<evidence type="ECO:0000256" key="4">
    <source>
        <dbReference type="SAM" id="MobiDB-lite"/>
    </source>
</evidence>
<dbReference type="InterPro" id="IPR016036">
    <property type="entry name" value="Malonyl_transacylase_ACP-bd"/>
</dbReference>
<dbReference type="InterPro" id="IPR001227">
    <property type="entry name" value="Ac_transferase_dom_sf"/>
</dbReference>
<protein>
    <submittedName>
        <fullName evidence="7">Amino acid adenylation domain-containing protein</fullName>
    </submittedName>
</protein>
<dbReference type="InterPro" id="IPR015422">
    <property type="entry name" value="PyrdxlP-dep_Trfase_small"/>
</dbReference>
<proteinExistence type="predicted"/>
<dbReference type="InterPro" id="IPR000873">
    <property type="entry name" value="AMP-dep_synth/lig_dom"/>
</dbReference>
<dbReference type="PROSITE" id="PS50075">
    <property type="entry name" value="CARRIER"/>
    <property type="match status" value="2"/>
</dbReference>
<feature type="compositionally biased region" description="Basic and acidic residues" evidence="4">
    <location>
        <begin position="1604"/>
        <end position="1614"/>
    </location>
</feature>
<dbReference type="CDD" id="cd00833">
    <property type="entry name" value="PKS"/>
    <property type="match status" value="1"/>
</dbReference>
<dbReference type="Pfam" id="PF00501">
    <property type="entry name" value="AMP-binding"/>
    <property type="match status" value="1"/>
</dbReference>
<keyword evidence="2" id="KW-0597">Phosphoprotein</keyword>
<evidence type="ECO:0000313" key="7">
    <source>
        <dbReference type="EMBL" id="SIN80517.1"/>
    </source>
</evidence>
<dbReference type="Pfam" id="PF00109">
    <property type="entry name" value="ketoacyl-synt"/>
    <property type="match status" value="1"/>
</dbReference>
<dbReference type="InterPro" id="IPR020845">
    <property type="entry name" value="AMP-binding_CS"/>
</dbReference>
<evidence type="ECO:0000256" key="3">
    <source>
        <dbReference type="ARBA" id="ARBA00022679"/>
    </source>
</evidence>
<dbReference type="Pfam" id="PF02801">
    <property type="entry name" value="Ketoacyl-synt_C"/>
    <property type="match status" value="1"/>
</dbReference>
<dbReference type="OrthoDB" id="4317020at2"/>
<feature type="region of interest" description="Disordered" evidence="4">
    <location>
        <begin position="1657"/>
        <end position="1678"/>
    </location>
</feature>
<dbReference type="RefSeq" id="WP_074224628.1">
    <property type="nucleotide sequence ID" value="NZ_FSRC01000001.1"/>
</dbReference>
<feature type="region of interest" description="Disordered" evidence="4">
    <location>
        <begin position="1588"/>
        <end position="1614"/>
    </location>
</feature>
<dbReference type="InterPro" id="IPR045851">
    <property type="entry name" value="AMP-bd_C_sf"/>
</dbReference>
<dbReference type="InterPro" id="IPR018201">
    <property type="entry name" value="Ketoacyl_synth_AS"/>
</dbReference>
<dbReference type="Gene3D" id="3.40.47.10">
    <property type="match status" value="1"/>
</dbReference>
<dbReference type="InterPro" id="IPR015424">
    <property type="entry name" value="PyrdxlP-dep_Trfase"/>
</dbReference>
<dbReference type="SUPFAM" id="SSF56801">
    <property type="entry name" value="Acetyl-CoA synthetase-like"/>
    <property type="match status" value="1"/>
</dbReference>
<evidence type="ECO:0000259" key="5">
    <source>
        <dbReference type="PROSITE" id="PS50075"/>
    </source>
</evidence>
<feature type="domain" description="Ketosynthase family 3 (KS3)" evidence="6">
    <location>
        <begin position="608"/>
        <end position="1030"/>
    </location>
</feature>
<dbReference type="InterPro" id="IPR020841">
    <property type="entry name" value="PKS_Beta-ketoAc_synthase_dom"/>
</dbReference>
<dbReference type="Gene3D" id="3.40.640.10">
    <property type="entry name" value="Type I PLP-dependent aspartate aminotransferase-like (Major domain)"/>
    <property type="match status" value="1"/>
</dbReference>
<dbReference type="GO" id="GO:0004312">
    <property type="term" value="F:fatty acid synthase activity"/>
    <property type="evidence" value="ECO:0007669"/>
    <property type="project" value="TreeGrafter"/>
</dbReference>
<name>A0A1N6EC69_9BACT</name>
<dbReference type="CDD" id="cd05930">
    <property type="entry name" value="A_NRPS"/>
    <property type="match status" value="1"/>
</dbReference>
<dbReference type="InterPro" id="IPR032821">
    <property type="entry name" value="PKS_assoc"/>
</dbReference>
<dbReference type="InterPro" id="IPR025110">
    <property type="entry name" value="AMP-bd_C"/>
</dbReference>
<feature type="domain" description="Carrier" evidence="5">
    <location>
        <begin position="515"/>
        <end position="590"/>
    </location>
</feature>
<feature type="domain" description="Carrier" evidence="5">
    <location>
        <begin position="1516"/>
        <end position="1591"/>
    </location>
</feature>
<dbReference type="Gene3D" id="3.30.300.30">
    <property type="match status" value="1"/>
</dbReference>
<sequence>MENFSTSTTPNIFDLLKRRFEEFREYDALVHHDEFITYGKLEILVDLVAQRIRNEAPEEKLIAISCSRSVKTIINMLGVLAAGKAYLPLDFDQPTERLAKIVSETNVRFGLPGLDSEDFASLSIKTIEGKYRESTLTPTYTSDLAYVLFTSGTTGVPKGIEVCSPSLVNLVNWQLENSQSGPGFKTLHFARLTFDISFQEIFTTLVSGGTLYIQDNEVLKDPYQLLQFIQNKGINRLFVPFIALQGLANAAVSYKIFPGSIREIMTCGEQLKVSSTIREFFQELRSCRFYNQYGPTETTIIVSQKYLEGEPSEWEDLPSIGWPISNVEMLIVSPEGKSITSMDKVGEIYITGDCLARGYYQNEALTNKLFVELNLDGAGIKRYYKSGDLAEWNVDGSIKFLGRVDDQVKINGHRVELGEIEVNASKISGIVENAVVIGHFKDGQNYVALFYKTTGNDLKIEEIKEELRKSIPEYMIPYKFIRIDEFPRTGSGKIDRKALKNSLAEKKDQKVSQTKDDTNYKEIITEIWKDLLQETEFNLDSNFFQLGGSSILAQKLSLAINDQLKTVFPVALIYQNPTLGKQISFLKGEKKGGLDSPEKLTKKAASENRDVAVIAMSGRFPGANDTAGFWEMIKNKKEGITHFTLEEIDPLVRHEAEESNYIKSRGVVADYDKFDSKFFGMNPKLAEIMDPQQRKFLEISHEVLEKAGWIANRPDFRIGVFAGTNNNTYYNRNIVFDHEATEIFGPNQVMSLNEKDYVASRVAFQLNLTGPAVSVYTACSTSLLAVAHAVMSIRSGQCTAAIAGGSSITFPANSGQRYQEGAIFSVDGHCKPFDSEATGTMFCDGAGAVLLKDYEQAVKDGDKIYAVIKGIGISNDGFEKASFTSPSVRGEASAIRDAILDAQVKPEQIGYVETHGTATPIGDPIEVEGLKMAFGEGLSSTCAIGSVKSNVGHLTAAAGIAGFIKTVYALHERILPASLGFVKPNPEIKFEGSPFYVNNETKSWASDTKRIAGVSSFGFGGTNVHVILEEADPEQKAITTKEGEEPNLYVFSAKSESSVKDYAKKLHGYVLEHPDLDLQNLHANLTNRYLNYGVNLHFSATKRAELIKNLEEVENGLIPVLYKKGAFKTPVFLIPGQGSQYVGMGKDFYRSNQVFKDAFDQSCKLFDSYLSCSLKEEIFNGTQENLSKTYLTQPAIFTVSYALAKMLINKGFDPVALCGHSIGEYVAAHLAGVFSLEDAVKVVAYRGKLIYDLPAGQMLSVRSQLDIVKEILPDELSIAAHNAPNLCVVSGAHQVIEEFQKVLEEYGIANQVLITSHAFHSKMMDGALDDFSKVLESVTLNIPQIPIKSTQTGAWLTDAQATSIEYWVDHIRNAVLFHDSAKALLEELEDSYFIEVGPGNVLSSLMQQQAEAKDRAIVSTLSRKNEAHELTYLMNQIGRLISFGATIDQFKLNGIGEFSFMDIPTYSFEPKLCWTQKGALLNPAFSKSLANASRLNGLQENGQMEDAIHEEEEVAQDNFEKIKEMLESASGVQIQRKDIGSSFFELGLDSLVLTQFTFSIKKEFGVTITFRQINDELNTPGTLLSFIQSKSPKPVNPPKKAAVKKKEPVAERKEESVGGDVIQLIQQQLNAIQTQISQLQTNGGGVKHSISKYEKPRAIHKTAQSEDSSSSVEEEIDPANLSKEAQEFFDELKEKYQKRTSKSKDYYDSHHEGAGLQEEKEQVWSAKRLNYPIISKFSDGSKLIDLDGNEYLDWHFSYGSKLFGYNADFIKKALKTQISDGLEFGTHLDQEKEVIRKFKRLTQVKDAYLFDHFSEALLRAVTGCQSISDKKLIAVVSRKCSKQGSDTHLPCGSLGNTECLDFLKDHFHTDLLVLNGSLEDSLDILQDRSSEIGTVLFDVRCDDLNAKELEVFLDNLRKLTLEEDMLLVLNEVLSGFNTYSNGVSHLMNSKPDLVVFGNLIGEGLHLGILGDYSGITSSIHKSQFGMLQDLGEYTGDSFVLAATVALLKEIEDRGPGFQDELSKKTDEFVARVNELFEKYNSPYEAANFRSIWRIKEKEPTSTTPLLFVLLRYEGVHMMRGIPCYFTEKHTRIDIEQTLVKLEKALALMIENDVVRGDLPDLEELVMDTHNPPFPGAKIGLDSEGNPMWVSPKENN</sequence>
<dbReference type="SUPFAM" id="SSF53383">
    <property type="entry name" value="PLP-dependent transferases"/>
    <property type="match status" value="1"/>
</dbReference>
<dbReference type="InterPro" id="IPR042099">
    <property type="entry name" value="ANL_N_sf"/>
</dbReference>
<dbReference type="GO" id="GO:0004315">
    <property type="term" value="F:3-oxoacyl-[acyl-carrier-protein] synthase activity"/>
    <property type="evidence" value="ECO:0007669"/>
    <property type="project" value="InterPro"/>
</dbReference>